<evidence type="ECO:0000259" key="1">
    <source>
        <dbReference type="Pfam" id="PF04230"/>
    </source>
</evidence>
<dbReference type="PANTHER" id="PTHR36836">
    <property type="entry name" value="COLANIC ACID BIOSYNTHESIS PROTEIN WCAK"/>
    <property type="match status" value="1"/>
</dbReference>
<organism evidence="2 3">
    <name type="scientific">Borborobacter arsenicus</name>
    <dbReference type="NCBI Taxonomy" id="1851146"/>
    <lineage>
        <taxon>Bacteria</taxon>
        <taxon>Pseudomonadati</taxon>
        <taxon>Pseudomonadota</taxon>
        <taxon>Alphaproteobacteria</taxon>
        <taxon>Hyphomicrobiales</taxon>
        <taxon>Phyllobacteriaceae</taxon>
        <taxon>Borborobacter</taxon>
    </lineage>
</organism>
<protein>
    <submittedName>
        <fullName evidence="2">Polysaccharide pyruvyl transferase family protein</fullName>
    </submittedName>
</protein>
<dbReference type="Pfam" id="PF04230">
    <property type="entry name" value="PS_pyruv_trans"/>
    <property type="match status" value="1"/>
</dbReference>
<dbReference type="RefSeq" id="WP_128625799.1">
    <property type="nucleotide sequence ID" value="NZ_RKST01000001.1"/>
</dbReference>
<keyword evidence="2" id="KW-0808">Transferase</keyword>
<dbReference type="GO" id="GO:0016740">
    <property type="term" value="F:transferase activity"/>
    <property type="evidence" value="ECO:0007669"/>
    <property type="project" value="UniProtKB-KW"/>
</dbReference>
<feature type="domain" description="Polysaccharide pyruvyl transferase" evidence="1">
    <location>
        <begin position="13"/>
        <end position="332"/>
    </location>
</feature>
<accession>A0A432VBK4</accession>
<dbReference type="AlphaFoldDB" id="A0A432VBK4"/>
<comment type="caution">
    <text evidence="2">The sequence shown here is derived from an EMBL/GenBank/DDBJ whole genome shotgun (WGS) entry which is preliminary data.</text>
</comment>
<dbReference type="Proteomes" id="UP000281647">
    <property type="component" value="Unassembled WGS sequence"/>
</dbReference>
<evidence type="ECO:0000313" key="2">
    <source>
        <dbReference type="EMBL" id="RUM99559.1"/>
    </source>
</evidence>
<sequence length="408" mass="44805">MRILIFNVKFSENLGDGILAMCLERGLMRAREDIEVETVDVAGRQAFGEVREGRRFLLRLLELMPTSLRRLAVSAALARSLPRWSGFWRQRVDQADVAVIGGGNLFQDDDLNFPLKIGTVLGILRGAGLPVAVHAVGASRHWSLRARELFAGLLGNRVVHVSVRDEGSRQNWRGYFGETFDVEICPDPGLLAAEMLGIQPVPPLDREPTVGICVTHPVILRRHAGISFSQVPLRSVSAYRDLARDLARRGYKVLLFTNGAREDQSFLDKVMQDPASAELIASGHLQAAPRPREPAELLAILQPLSAIVAHRLHASIVAYSFRIPHVGLGWDSKVKSFFKAVGRDRFLVEGDHRPPEIAASVAAAIAEGIDPALHAHQLEQARQGIDRLLDNLSVAFAGPLSRLPSKVS</sequence>
<dbReference type="OrthoDB" id="1814359at2"/>
<dbReference type="InterPro" id="IPR007345">
    <property type="entry name" value="Polysacch_pyruvyl_Trfase"/>
</dbReference>
<keyword evidence="3" id="KW-1185">Reference proteome</keyword>
<dbReference type="EMBL" id="RKST01000001">
    <property type="protein sequence ID" value="RUM99559.1"/>
    <property type="molecule type" value="Genomic_DNA"/>
</dbReference>
<gene>
    <name evidence="2" type="ORF">EET67_01275</name>
</gene>
<evidence type="ECO:0000313" key="3">
    <source>
        <dbReference type="Proteomes" id="UP000281647"/>
    </source>
</evidence>
<proteinExistence type="predicted"/>
<reference evidence="2 3" key="1">
    <citation type="submission" date="2018-11" db="EMBL/GenBank/DDBJ databases">
        <title>Pseudaminobacter arsenicus sp. nov., an arsenic-resistant bacterium isolated from arsenic-rich aquifers.</title>
        <authorList>
            <person name="Mu Y."/>
        </authorList>
    </citation>
    <scope>NUCLEOTIDE SEQUENCE [LARGE SCALE GENOMIC DNA]</scope>
    <source>
        <strain evidence="2 3">CB3</strain>
    </source>
</reference>
<name>A0A432VBK4_9HYPH</name>
<dbReference type="PANTHER" id="PTHR36836:SF1">
    <property type="entry name" value="COLANIC ACID BIOSYNTHESIS PROTEIN WCAK"/>
    <property type="match status" value="1"/>
</dbReference>